<evidence type="ECO:0000256" key="10">
    <source>
        <dbReference type="ARBA" id="ARBA00031817"/>
    </source>
</evidence>
<dbReference type="PROSITE" id="PS51747">
    <property type="entry name" value="CYT_DCMP_DEAMINASES_2"/>
    <property type="match status" value="1"/>
</dbReference>
<evidence type="ECO:0000313" key="15">
    <source>
        <dbReference type="Proteomes" id="UP000001038"/>
    </source>
</evidence>
<keyword evidence="8" id="KW-0378">Hydrolase</keyword>
<dbReference type="Proteomes" id="UP000001038">
    <property type="component" value="Chromosome 24"/>
</dbReference>
<dbReference type="SMR" id="H2N0S3"/>
<dbReference type="InterPro" id="IPR016192">
    <property type="entry name" value="APOBEC/CMP_deaminase_Zn-bd"/>
</dbReference>
<evidence type="ECO:0000256" key="4">
    <source>
        <dbReference type="ARBA" id="ARBA00012740"/>
    </source>
</evidence>
<dbReference type="Pfam" id="PF00383">
    <property type="entry name" value="dCMP_cyt_deam_1"/>
    <property type="match status" value="1"/>
</dbReference>
<dbReference type="Gene3D" id="3.40.140.10">
    <property type="entry name" value="Cytidine Deaminase, domain 2"/>
    <property type="match status" value="1"/>
</dbReference>
<feature type="domain" description="CMP/dCMP-type deaminase" evidence="13">
    <location>
        <begin position="15"/>
        <end position="140"/>
    </location>
</feature>
<dbReference type="STRING" id="8090.ENSORLP00000024991"/>
<evidence type="ECO:0000256" key="5">
    <source>
        <dbReference type="ARBA" id="ARBA00019216"/>
    </source>
</evidence>
<evidence type="ECO:0000256" key="7">
    <source>
        <dbReference type="ARBA" id="ARBA00022723"/>
    </source>
</evidence>
<evidence type="ECO:0000256" key="11">
    <source>
        <dbReference type="ARBA" id="ARBA00033441"/>
    </source>
</evidence>
<dbReference type="Ensembl" id="ENSORLT00000024992.2">
    <property type="protein sequence ID" value="ENSORLP00000024991.2"/>
    <property type="gene ID" value="ENSORLG00000020141.2"/>
</dbReference>
<dbReference type="eggNOG" id="KOG1018">
    <property type="taxonomic scope" value="Eukaryota"/>
</dbReference>
<keyword evidence="9" id="KW-0862">Zinc</keyword>
<comment type="cofactor">
    <cofactor evidence="1">
        <name>Zn(2+)</name>
        <dbReference type="ChEBI" id="CHEBI:29105"/>
    </cofactor>
</comment>
<comment type="catalytic activity">
    <reaction evidence="12">
        <text>adenosine(34) in tRNA + H2O + H(+) = inosine(34) in tRNA + NH4(+)</text>
        <dbReference type="Rhea" id="RHEA:43168"/>
        <dbReference type="Rhea" id="RHEA-COMP:10373"/>
        <dbReference type="Rhea" id="RHEA-COMP:10374"/>
        <dbReference type="ChEBI" id="CHEBI:15377"/>
        <dbReference type="ChEBI" id="CHEBI:15378"/>
        <dbReference type="ChEBI" id="CHEBI:28938"/>
        <dbReference type="ChEBI" id="CHEBI:74411"/>
        <dbReference type="ChEBI" id="CHEBI:82852"/>
        <dbReference type="EC" id="3.5.4.33"/>
    </reaction>
</comment>
<reference evidence="14 15" key="1">
    <citation type="journal article" date="2007" name="Nature">
        <title>The medaka draft genome and insights into vertebrate genome evolution.</title>
        <authorList>
            <person name="Kasahara M."/>
            <person name="Naruse K."/>
            <person name="Sasaki S."/>
            <person name="Nakatani Y."/>
            <person name="Qu W."/>
            <person name="Ahsan B."/>
            <person name="Yamada T."/>
            <person name="Nagayasu Y."/>
            <person name="Doi K."/>
            <person name="Kasai Y."/>
            <person name="Jindo T."/>
            <person name="Kobayashi D."/>
            <person name="Shimada A."/>
            <person name="Toyoda A."/>
            <person name="Kuroki Y."/>
            <person name="Fujiyama A."/>
            <person name="Sasaki T."/>
            <person name="Shimizu A."/>
            <person name="Asakawa S."/>
            <person name="Shimizu N."/>
            <person name="Hashimoto S."/>
            <person name="Yang J."/>
            <person name="Lee Y."/>
            <person name="Matsushima K."/>
            <person name="Sugano S."/>
            <person name="Sakaizumi M."/>
            <person name="Narita T."/>
            <person name="Ohishi K."/>
            <person name="Haga S."/>
            <person name="Ohta F."/>
            <person name="Nomoto H."/>
            <person name="Nogata K."/>
            <person name="Morishita T."/>
            <person name="Endo T."/>
            <person name="Shin-I T."/>
            <person name="Takeda H."/>
            <person name="Morishita S."/>
            <person name="Kohara Y."/>
        </authorList>
    </citation>
    <scope>NUCLEOTIDE SEQUENCE [LARGE SCALE GENOMIC DNA]</scope>
    <source>
        <strain evidence="14 15">Hd-rR</strain>
    </source>
</reference>
<gene>
    <name evidence="14" type="primary">ADAT2</name>
    <name evidence="14" type="synonym">adat2</name>
</gene>
<keyword evidence="15" id="KW-1185">Reference proteome</keyword>
<evidence type="ECO:0000256" key="6">
    <source>
        <dbReference type="ARBA" id="ARBA00022694"/>
    </source>
</evidence>
<dbReference type="GO" id="GO:0008270">
    <property type="term" value="F:zinc ion binding"/>
    <property type="evidence" value="ECO:0007669"/>
    <property type="project" value="InterPro"/>
</dbReference>
<comment type="similarity">
    <text evidence="3">Belongs to the cytidine and deoxycytidylate deaminase family. ADAT2 subfamily.</text>
</comment>
<dbReference type="FunCoup" id="H2N0S3">
    <property type="interactions" value="505"/>
</dbReference>
<dbReference type="SUPFAM" id="SSF53927">
    <property type="entry name" value="Cytidine deaminase-like"/>
    <property type="match status" value="1"/>
</dbReference>
<reference evidence="14" key="3">
    <citation type="submission" date="2025-09" db="UniProtKB">
        <authorList>
            <consortium name="Ensembl"/>
        </authorList>
    </citation>
    <scope>IDENTIFICATION</scope>
    <source>
        <strain evidence="14">Hd-rR</strain>
    </source>
</reference>
<dbReference type="Bgee" id="ENSORLG00000020141">
    <property type="expression patterns" value="Expressed in bone element and 15 other cell types or tissues"/>
</dbReference>
<sequence length="175" mass="19530">MEKFGSMEKFGPNDQEIERWMSRAFEMAREALQNGEVAVGCLMVYKDQAIGKGRNEVNKTKNATRHAELVALDELLDWCRNSNLDLRSVCEHTVLYVTVEPCIMCAAALRLLNMALVVYGCWNERFGGCGSVLDISSADLLQTGTTFKCISGHRADEAVEILKTFYKQQNPNGGI</sequence>
<dbReference type="HOGENOM" id="CLU_025810_8_2_1"/>
<dbReference type="PROSITE" id="PS00903">
    <property type="entry name" value="CYT_DCMP_DEAMINASES_1"/>
    <property type="match status" value="1"/>
</dbReference>
<evidence type="ECO:0000256" key="2">
    <source>
        <dbReference type="ARBA" id="ARBA00002255"/>
    </source>
</evidence>
<proteinExistence type="inferred from homology"/>
<dbReference type="CDD" id="cd01285">
    <property type="entry name" value="nucleoside_deaminase"/>
    <property type="match status" value="1"/>
</dbReference>
<evidence type="ECO:0000256" key="8">
    <source>
        <dbReference type="ARBA" id="ARBA00022801"/>
    </source>
</evidence>
<dbReference type="GO" id="GO:0002100">
    <property type="term" value="P:tRNA wobble adenosine to inosine editing"/>
    <property type="evidence" value="ECO:0000318"/>
    <property type="project" value="GO_Central"/>
</dbReference>
<dbReference type="InParanoid" id="H2N0S3"/>
<dbReference type="PANTHER" id="PTHR11079">
    <property type="entry name" value="CYTOSINE DEAMINASE FAMILY MEMBER"/>
    <property type="match status" value="1"/>
</dbReference>
<dbReference type="InterPro" id="IPR016193">
    <property type="entry name" value="Cytidine_deaminase-like"/>
</dbReference>
<comment type="function">
    <text evidence="2">Probably participates in deamination of adenosine-34 to inosine in many tRNAs.</text>
</comment>
<organism evidence="14 15">
    <name type="scientific">Oryzias latipes</name>
    <name type="common">Japanese rice fish</name>
    <name type="synonym">Japanese killifish</name>
    <dbReference type="NCBI Taxonomy" id="8090"/>
    <lineage>
        <taxon>Eukaryota</taxon>
        <taxon>Metazoa</taxon>
        <taxon>Chordata</taxon>
        <taxon>Craniata</taxon>
        <taxon>Vertebrata</taxon>
        <taxon>Euteleostomi</taxon>
        <taxon>Actinopterygii</taxon>
        <taxon>Neopterygii</taxon>
        <taxon>Teleostei</taxon>
        <taxon>Neoteleostei</taxon>
        <taxon>Acanthomorphata</taxon>
        <taxon>Ovalentaria</taxon>
        <taxon>Atherinomorphae</taxon>
        <taxon>Beloniformes</taxon>
        <taxon>Adrianichthyidae</taxon>
        <taxon>Oryziinae</taxon>
        <taxon>Oryzias</taxon>
    </lineage>
</organism>
<dbReference type="FunFam" id="3.40.140.10:FF:000036">
    <property type="entry name" value="tRNA-specific adenosine deaminase 2"/>
    <property type="match status" value="1"/>
</dbReference>
<dbReference type="GO" id="GO:0052717">
    <property type="term" value="F:tRNA-specific adenosine-34 deaminase activity"/>
    <property type="evidence" value="ECO:0000318"/>
    <property type="project" value="GO_Central"/>
</dbReference>
<evidence type="ECO:0000256" key="1">
    <source>
        <dbReference type="ARBA" id="ARBA00001947"/>
    </source>
</evidence>
<evidence type="ECO:0000259" key="13">
    <source>
        <dbReference type="PROSITE" id="PS51747"/>
    </source>
</evidence>
<evidence type="ECO:0000256" key="3">
    <source>
        <dbReference type="ARBA" id="ARBA00010669"/>
    </source>
</evidence>
<evidence type="ECO:0000313" key="14">
    <source>
        <dbReference type="Ensembl" id="ENSORLP00000024991.2"/>
    </source>
</evidence>
<keyword evidence="6" id="KW-0819">tRNA processing</keyword>
<dbReference type="GeneTree" id="ENSGT00940000164335"/>
<accession>H2N0S3</accession>
<protein>
    <recommendedName>
        <fullName evidence="5">tRNA-specific adenosine deaminase 2</fullName>
        <ecNumber evidence="4">3.5.4.33</ecNumber>
    </recommendedName>
    <alternativeName>
        <fullName evidence="11">Deaminase domain-containing protein 1</fullName>
    </alternativeName>
    <alternativeName>
        <fullName evidence="10">tRNA-specific adenosine-34 deaminase subunit ADAT2</fullName>
    </alternativeName>
</protein>
<evidence type="ECO:0000256" key="9">
    <source>
        <dbReference type="ARBA" id="ARBA00022833"/>
    </source>
</evidence>
<evidence type="ECO:0000256" key="12">
    <source>
        <dbReference type="ARBA" id="ARBA00048045"/>
    </source>
</evidence>
<dbReference type="InterPro" id="IPR002125">
    <property type="entry name" value="CMP_dCMP_dom"/>
</dbReference>
<keyword evidence="7" id="KW-0479">Metal-binding</keyword>
<dbReference type="EC" id="3.5.4.33" evidence="4"/>
<name>H2N0S3_ORYLA</name>
<reference evidence="14" key="2">
    <citation type="submission" date="2025-08" db="UniProtKB">
        <authorList>
            <consortium name="Ensembl"/>
        </authorList>
    </citation>
    <scope>IDENTIFICATION</scope>
    <source>
        <strain evidence="14">Hd-rR</strain>
    </source>
</reference>
<dbReference type="AlphaFoldDB" id="H2N0S3"/>
<dbReference type="PANTHER" id="PTHR11079:SF149">
    <property type="entry name" value="TRNA-SPECIFIC ADENOSINE DEAMINASE 2"/>
    <property type="match status" value="1"/>
</dbReference>